<dbReference type="InterPro" id="IPR019787">
    <property type="entry name" value="Znf_PHD-finger"/>
</dbReference>
<name>W4GLV1_APHAT</name>
<feature type="compositionally biased region" description="Basic and acidic residues" evidence="5">
    <location>
        <begin position="343"/>
        <end position="355"/>
    </location>
</feature>
<evidence type="ECO:0000256" key="3">
    <source>
        <dbReference type="ARBA" id="ARBA00022833"/>
    </source>
</evidence>
<feature type="compositionally biased region" description="Basic and acidic residues" evidence="5">
    <location>
        <begin position="1"/>
        <end position="20"/>
    </location>
</feature>
<dbReference type="Pfam" id="PF00628">
    <property type="entry name" value="PHD"/>
    <property type="match status" value="1"/>
</dbReference>
<evidence type="ECO:0000256" key="4">
    <source>
        <dbReference type="PROSITE-ProRule" id="PRU00146"/>
    </source>
</evidence>
<dbReference type="RefSeq" id="XP_009829607.1">
    <property type="nucleotide sequence ID" value="XM_009831305.1"/>
</dbReference>
<sequence length="569" mass="62382">MPVKEYTNRSNDEPGERPSDLNRLADISVDMRPYANDSSSDSETDLFAAADARKLRMLASVDQTEELKDYVLTAMRQLSRMSSGLAMLLPTSSLHQGSHSSLDDTTPRGADLMGRVWHSLHKVSAAVNSLARHSTAGLDPYFDALDLTLLPPDPTMALEAIHAKLLSLRHKLETPLAKMDAAARPLLMSAWEQGHADAHEHTATAVACWTSRAAELHSRVEAAMATTTGADTSSPVLAEVLQFLGSMHLIHTPAAVTASAARQVQAVDGLVTALQSALPPPSSHESSFHAPGEDGGGRVMTDQVPPQHPHARRLPPQSTRPKQPPEASSPHQPFIDVHKKRPSKDYPKPHLPLEKKVRRPSTSPYATVRHNEDDAMPPHEVALPPTDVSPASSRRSRLITLDLPVPSTPPPVQSVDEKLVASPVVPHSRVVGCEKCFMNNNHDKMLLCDNNCGREYHMYCLQPQLDVVPEDDWFCPECVKVACLAMRCSRFCVFNQKYCPRHLCKFQGCPFRCKKQGYCGKHSKLHAHEGGGSARGSTRPLHPEDDGTSAGPPDPYVDDDDNDKLLKYK</sequence>
<gene>
    <name evidence="7" type="ORF">H257_06176</name>
</gene>
<dbReference type="PANTHER" id="PTHR47162:SF10">
    <property type="entry name" value="METHYL-CPG-BINDING DOMAIN-CONTAINING PROTEIN 9 ISOFORM X1"/>
    <property type="match status" value="1"/>
</dbReference>
<dbReference type="Gene3D" id="2.30.30.1150">
    <property type="match status" value="1"/>
</dbReference>
<feature type="domain" description="PHD-type" evidence="6">
    <location>
        <begin position="430"/>
        <end position="481"/>
    </location>
</feature>
<feature type="region of interest" description="Disordered" evidence="5">
    <location>
        <begin position="275"/>
        <end position="391"/>
    </location>
</feature>
<dbReference type="SMART" id="SM00249">
    <property type="entry name" value="PHD"/>
    <property type="match status" value="1"/>
</dbReference>
<dbReference type="InterPro" id="IPR011011">
    <property type="entry name" value="Znf_FYVE_PHD"/>
</dbReference>
<proteinExistence type="predicted"/>
<dbReference type="AlphaFoldDB" id="W4GLV1"/>
<accession>W4GLV1</accession>
<dbReference type="InterPro" id="IPR001965">
    <property type="entry name" value="Znf_PHD"/>
</dbReference>
<dbReference type="InterPro" id="IPR019786">
    <property type="entry name" value="Zinc_finger_PHD-type_CS"/>
</dbReference>
<evidence type="ECO:0000259" key="6">
    <source>
        <dbReference type="PROSITE" id="PS50016"/>
    </source>
</evidence>
<dbReference type="OrthoDB" id="432829at2759"/>
<feature type="region of interest" description="Disordered" evidence="5">
    <location>
        <begin position="528"/>
        <end position="569"/>
    </location>
</feature>
<protein>
    <recommendedName>
        <fullName evidence="6">PHD-type domain-containing protein</fullName>
    </recommendedName>
</protein>
<keyword evidence="1" id="KW-0479">Metal-binding</keyword>
<evidence type="ECO:0000256" key="1">
    <source>
        <dbReference type="ARBA" id="ARBA00022723"/>
    </source>
</evidence>
<dbReference type="SUPFAM" id="SSF57903">
    <property type="entry name" value="FYVE/PHD zinc finger"/>
    <property type="match status" value="1"/>
</dbReference>
<dbReference type="PROSITE" id="PS01359">
    <property type="entry name" value="ZF_PHD_1"/>
    <property type="match status" value="1"/>
</dbReference>
<dbReference type="GO" id="GO:0008270">
    <property type="term" value="F:zinc ion binding"/>
    <property type="evidence" value="ECO:0007669"/>
    <property type="project" value="UniProtKB-KW"/>
</dbReference>
<dbReference type="VEuPathDB" id="FungiDB:H257_06176"/>
<evidence type="ECO:0000256" key="2">
    <source>
        <dbReference type="ARBA" id="ARBA00022771"/>
    </source>
</evidence>
<keyword evidence="3" id="KW-0862">Zinc</keyword>
<reference evidence="7" key="1">
    <citation type="submission" date="2013-12" db="EMBL/GenBank/DDBJ databases">
        <title>The Genome Sequence of Aphanomyces astaci APO3.</title>
        <authorList>
            <consortium name="The Broad Institute Genomics Platform"/>
            <person name="Russ C."/>
            <person name="Tyler B."/>
            <person name="van West P."/>
            <person name="Dieguez-Uribeondo J."/>
            <person name="Young S.K."/>
            <person name="Zeng Q."/>
            <person name="Gargeya S."/>
            <person name="Fitzgerald M."/>
            <person name="Abouelleil A."/>
            <person name="Alvarado L."/>
            <person name="Chapman S.B."/>
            <person name="Gainer-Dewar J."/>
            <person name="Goldberg J."/>
            <person name="Griggs A."/>
            <person name="Gujja S."/>
            <person name="Hansen M."/>
            <person name="Howarth C."/>
            <person name="Imamovic A."/>
            <person name="Ireland A."/>
            <person name="Larimer J."/>
            <person name="McCowan C."/>
            <person name="Murphy C."/>
            <person name="Pearson M."/>
            <person name="Poon T.W."/>
            <person name="Priest M."/>
            <person name="Roberts A."/>
            <person name="Saif S."/>
            <person name="Shea T."/>
            <person name="Sykes S."/>
            <person name="Wortman J."/>
            <person name="Nusbaum C."/>
            <person name="Birren B."/>
        </authorList>
    </citation>
    <scope>NUCLEOTIDE SEQUENCE [LARGE SCALE GENOMIC DNA]</scope>
    <source>
        <strain evidence="7">APO3</strain>
    </source>
</reference>
<dbReference type="PROSITE" id="PS50016">
    <property type="entry name" value="ZF_PHD_2"/>
    <property type="match status" value="1"/>
</dbReference>
<evidence type="ECO:0000313" key="7">
    <source>
        <dbReference type="EMBL" id="ETV80660.1"/>
    </source>
</evidence>
<dbReference type="GeneID" id="20808172"/>
<evidence type="ECO:0000256" key="5">
    <source>
        <dbReference type="SAM" id="MobiDB-lite"/>
    </source>
</evidence>
<feature type="region of interest" description="Disordered" evidence="5">
    <location>
        <begin position="1"/>
        <end position="23"/>
    </location>
</feature>
<dbReference type="PANTHER" id="PTHR47162">
    <property type="entry name" value="OS02G0192300 PROTEIN"/>
    <property type="match status" value="1"/>
</dbReference>
<dbReference type="EMBL" id="KI913125">
    <property type="protein sequence ID" value="ETV80660.1"/>
    <property type="molecule type" value="Genomic_DNA"/>
</dbReference>
<organism evidence="7">
    <name type="scientific">Aphanomyces astaci</name>
    <name type="common">Crayfish plague agent</name>
    <dbReference type="NCBI Taxonomy" id="112090"/>
    <lineage>
        <taxon>Eukaryota</taxon>
        <taxon>Sar</taxon>
        <taxon>Stramenopiles</taxon>
        <taxon>Oomycota</taxon>
        <taxon>Saprolegniomycetes</taxon>
        <taxon>Saprolegniales</taxon>
        <taxon>Verrucalvaceae</taxon>
        <taxon>Aphanomyces</taxon>
    </lineage>
</organism>
<keyword evidence="2 4" id="KW-0863">Zinc-finger</keyword>